<keyword evidence="6 9" id="KW-0862">Zinc</keyword>
<accession>A0A9W8M032</accession>
<evidence type="ECO:0000313" key="14">
    <source>
        <dbReference type="Proteomes" id="UP001139887"/>
    </source>
</evidence>
<keyword evidence="14" id="KW-1185">Reference proteome</keyword>
<evidence type="ECO:0000313" key="13">
    <source>
        <dbReference type="EMBL" id="KAJ2849996.1"/>
    </source>
</evidence>
<comment type="caution">
    <text evidence="13">The sequence shown here is derived from an EMBL/GenBank/DDBJ whole genome shotgun (WGS) entry which is preliminary data.</text>
</comment>
<feature type="binding site" evidence="9">
    <location>
        <position position="30"/>
    </location>
    <ligand>
        <name>Zn(2+)</name>
        <dbReference type="ChEBI" id="CHEBI:29105"/>
        <label>2</label>
    </ligand>
</feature>
<evidence type="ECO:0000256" key="10">
    <source>
        <dbReference type="RuleBase" id="RU003946"/>
    </source>
</evidence>
<comment type="cofactor">
    <cofactor evidence="9">
        <name>Mg(2+)</name>
        <dbReference type="ChEBI" id="CHEBI:18420"/>
    </cofactor>
    <text evidence="9">Binds 1 Mg(2+) ion.</text>
</comment>
<dbReference type="GO" id="GO:0000329">
    <property type="term" value="C:fungal-type vacuole membrane"/>
    <property type="evidence" value="ECO:0007669"/>
    <property type="project" value="TreeGrafter"/>
</dbReference>
<keyword evidence="12" id="KW-0732">Signal</keyword>
<evidence type="ECO:0000256" key="6">
    <source>
        <dbReference type="ARBA" id="ARBA00022833"/>
    </source>
</evidence>
<evidence type="ECO:0000256" key="3">
    <source>
        <dbReference type="ARBA" id="ARBA00022553"/>
    </source>
</evidence>
<gene>
    <name evidence="13" type="primary">PHO8_1</name>
    <name evidence="13" type="ORF">IWW36_002224</name>
</gene>
<dbReference type="SUPFAM" id="SSF53649">
    <property type="entry name" value="Alkaline phosphatase-like"/>
    <property type="match status" value="1"/>
</dbReference>
<feature type="signal peptide" evidence="12">
    <location>
        <begin position="1"/>
        <end position="20"/>
    </location>
</feature>
<feature type="chain" id="PRO_5040778976" description="Alkaline phosphatase" evidence="12">
    <location>
        <begin position="21"/>
        <end position="500"/>
    </location>
</feature>
<dbReference type="PANTHER" id="PTHR11596:SF5">
    <property type="entry name" value="ALKALINE PHOSPHATASE"/>
    <property type="match status" value="1"/>
</dbReference>
<feature type="binding site" evidence="9">
    <location>
        <position position="131"/>
    </location>
    <ligand>
        <name>Mg(2+)</name>
        <dbReference type="ChEBI" id="CHEBI:18420"/>
    </ligand>
</feature>
<feature type="binding site" evidence="9">
    <location>
        <position position="437"/>
    </location>
    <ligand>
        <name>Zn(2+)</name>
        <dbReference type="ChEBI" id="CHEBI:29105"/>
        <label>2</label>
    </ligand>
</feature>
<evidence type="ECO:0000256" key="11">
    <source>
        <dbReference type="RuleBase" id="RU003947"/>
    </source>
</evidence>
<evidence type="ECO:0000256" key="1">
    <source>
        <dbReference type="ARBA" id="ARBA00005984"/>
    </source>
</evidence>
<dbReference type="EC" id="3.1.3.1" evidence="2 11"/>
<dbReference type="InterPro" id="IPR017850">
    <property type="entry name" value="Alkaline_phosphatase_core_sf"/>
</dbReference>
<feature type="binding site" evidence="9">
    <location>
        <position position="129"/>
    </location>
    <ligand>
        <name>Mg(2+)</name>
        <dbReference type="ChEBI" id="CHEBI:18420"/>
    </ligand>
</feature>
<organism evidence="13 14">
    <name type="scientific">Coemansia brasiliensis</name>
    <dbReference type="NCBI Taxonomy" id="2650707"/>
    <lineage>
        <taxon>Eukaryota</taxon>
        <taxon>Fungi</taxon>
        <taxon>Fungi incertae sedis</taxon>
        <taxon>Zoopagomycota</taxon>
        <taxon>Kickxellomycotina</taxon>
        <taxon>Kickxellomycetes</taxon>
        <taxon>Kickxellales</taxon>
        <taxon>Kickxellaceae</taxon>
        <taxon>Coemansia</taxon>
    </lineage>
</organism>
<feature type="binding site" evidence="9">
    <location>
        <position position="315"/>
    </location>
    <ligand>
        <name>Zn(2+)</name>
        <dbReference type="ChEBI" id="CHEBI:29105"/>
        <label>2</label>
    </ligand>
</feature>
<dbReference type="EMBL" id="JANBUW010000048">
    <property type="protein sequence ID" value="KAJ2849996.1"/>
    <property type="molecule type" value="Genomic_DNA"/>
</dbReference>
<feature type="binding site" evidence="9">
    <location>
        <position position="314"/>
    </location>
    <ligand>
        <name>Zn(2+)</name>
        <dbReference type="ChEBI" id="CHEBI:29105"/>
        <label>2</label>
    </ligand>
</feature>
<sequence length="500" mass="54813">MTLKLKVLLVGSALLECTLAKRNLVLMISDGFGMTSETMARSYMQQLEEPSTSWSSILDSMLVGSVRTQSSSSLVTDSAAGATAFSCAQKTYNGAIGVDAQGRPCGTILEAAKQKGLRTGLVTTARITHATPASFAAHVVDRNMEDLIALQLLARNSTTSQQVVDLMIGGGLCHFLPSQRDASCRLDDMDVWQMAQQLGFTTIDNPQEFGLLSANTSLPLLATFSPSHMAFDIDRDQKQPALHQMAQKALDILNHHSAEQGFFLMIEGARIDMAGHDNDPAAHLHDIIEFWRTVAQVQRFVRDNPDTLLVSTSDHETGGLTLGIDPSYFWLPQSLQPIRHSAEYLCNHYLLHNSLALNSNDRQQFISDTLMPEYLGIHNATADEIQIIIDSLESSSTKAEPDSSSEEENNNRHKRCKRALGGIVSRRAHIGWSTGGHSGADVGLYAYGNHADRFKGNMENTHLGNLLLDYLQLNTDSITEALSSIQTKQLKFSNSADEHN</sequence>
<feature type="active site" description="Phosphoserine intermediate" evidence="8">
    <location>
        <position position="78"/>
    </location>
</feature>
<feature type="binding site" evidence="9">
    <location>
        <position position="267"/>
    </location>
    <ligand>
        <name>Mg(2+)</name>
        <dbReference type="ChEBI" id="CHEBI:18420"/>
    </ligand>
</feature>
<dbReference type="PRINTS" id="PR00113">
    <property type="entry name" value="ALKPHPHTASE"/>
</dbReference>
<dbReference type="PROSITE" id="PS00123">
    <property type="entry name" value="ALKALINE_PHOSPHATASE"/>
    <property type="match status" value="1"/>
</dbReference>
<keyword evidence="3" id="KW-0597">Phosphoprotein</keyword>
<evidence type="ECO:0000256" key="7">
    <source>
        <dbReference type="ARBA" id="ARBA00022842"/>
    </source>
</evidence>
<comment type="similarity">
    <text evidence="1 10">Belongs to the alkaline phosphatase family.</text>
</comment>
<evidence type="ECO:0000256" key="5">
    <source>
        <dbReference type="ARBA" id="ARBA00022801"/>
    </source>
</evidence>
<dbReference type="Gene3D" id="1.10.60.40">
    <property type="match status" value="1"/>
</dbReference>
<proteinExistence type="inferred from homology"/>
<evidence type="ECO:0000256" key="12">
    <source>
        <dbReference type="SAM" id="SignalP"/>
    </source>
</evidence>
<dbReference type="CDD" id="cd16012">
    <property type="entry name" value="ALP"/>
    <property type="match status" value="1"/>
</dbReference>
<keyword evidence="5 11" id="KW-0378">Hydrolase</keyword>
<evidence type="ECO:0000256" key="4">
    <source>
        <dbReference type="ARBA" id="ARBA00022723"/>
    </source>
</evidence>
<dbReference type="SMART" id="SM00098">
    <property type="entry name" value="alkPPc"/>
    <property type="match status" value="1"/>
</dbReference>
<reference evidence="13" key="1">
    <citation type="submission" date="2022-07" db="EMBL/GenBank/DDBJ databases">
        <title>Phylogenomic reconstructions and comparative analyses of Kickxellomycotina fungi.</title>
        <authorList>
            <person name="Reynolds N.K."/>
            <person name="Stajich J.E."/>
            <person name="Barry K."/>
            <person name="Grigoriev I.V."/>
            <person name="Crous P."/>
            <person name="Smith M.E."/>
        </authorList>
    </citation>
    <scope>NUCLEOTIDE SEQUENCE</scope>
    <source>
        <strain evidence="13">NRRL 1566</strain>
    </source>
</reference>
<name>A0A9W8M032_9FUNG</name>
<comment type="catalytic activity">
    <reaction evidence="11">
        <text>a phosphate monoester + H2O = an alcohol + phosphate</text>
        <dbReference type="Rhea" id="RHEA:15017"/>
        <dbReference type="ChEBI" id="CHEBI:15377"/>
        <dbReference type="ChEBI" id="CHEBI:30879"/>
        <dbReference type="ChEBI" id="CHEBI:43474"/>
        <dbReference type="ChEBI" id="CHEBI:67140"/>
        <dbReference type="EC" id="3.1.3.1"/>
    </reaction>
</comment>
<feature type="binding site" evidence="9">
    <location>
        <position position="276"/>
    </location>
    <ligand>
        <name>Zn(2+)</name>
        <dbReference type="ChEBI" id="CHEBI:29105"/>
        <label>2</label>
    </ligand>
</feature>
<comment type="cofactor">
    <cofactor evidence="9">
        <name>Zn(2+)</name>
        <dbReference type="ChEBI" id="CHEBI:29105"/>
    </cofactor>
    <text evidence="9">Binds 2 Zn(2+) ions.</text>
</comment>
<dbReference type="OrthoDB" id="7392499at2759"/>
<dbReference type="Pfam" id="PF00245">
    <property type="entry name" value="Alk_phosphatase"/>
    <property type="match status" value="1"/>
</dbReference>
<dbReference type="Gene3D" id="3.40.720.10">
    <property type="entry name" value="Alkaline Phosphatase, subunit A"/>
    <property type="match status" value="1"/>
</dbReference>
<dbReference type="GO" id="GO:0046872">
    <property type="term" value="F:metal ion binding"/>
    <property type="evidence" value="ECO:0007669"/>
    <property type="project" value="UniProtKB-KW"/>
</dbReference>
<dbReference type="InterPro" id="IPR001952">
    <property type="entry name" value="Alkaline_phosphatase"/>
</dbReference>
<protein>
    <recommendedName>
        <fullName evidence="2 11">Alkaline phosphatase</fullName>
        <ecNumber evidence="2 11">3.1.3.1</ecNumber>
    </recommendedName>
</protein>
<dbReference type="InterPro" id="IPR018299">
    <property type="entry name" value="Alkaline_phosphatase_AS"/>
</dbReference>
<keyword evidence="7 9" id="KW-0460">Magnesium</keyword>
<evidence type="ECO:0000256" key="2">
    <source>
        <dbReference type="ARBA" id="ARBA00012647"/>
    </source>
</evidence>
<feature type="binding site" evidence="9">
    <location>
        <position position="272"/>
    </location>
    <ligand>
        <name>Zn(2+)</name>
        <dbReference type="ChEBI" id="CHEBI:29105"/>
        <label>2</label>
    </ligand>
</feature>
<evidence type="ECO:0000256" key="8">
    <source>
        <dbReference type="PIRSR" id="PIRSR601952-1"/>
    </source>
</evidence>
<dbReference type="GO" id="GO:0004035">
    <property type="term" value="F:alkaline phosphatase activity"/>
    <property type="evidence" value="ECO:0007669"/>
    <property type="project" value="UniProtKB-EC"/>
</dbReference>
<dbReference type="Proteomes" id="UP001139887">
    <property type="component" value="Unassembled WGS sequence"/>
</dbReference>
<dbReference type="PANTHER" id="PTHR11596">
    <property type="entry name" value="ALKALINE PHOSPHATASE"/>
    <property type="match status" value="1"/>
</dbReference>
<evidence type="ECO:0000256" key="9">
    <source>
        <dbReference type="PIRSR" id="PIRSR601952-2"/>
    </source>
</evidence>
<keyword evidence="4 9" id="KW-0479">Metal-binding</keyword>
<dbReference type="AlphaFoldDB" id="A0A9W8M032"/>
<feature type="binding site" evidence="9">
    <location>
        <position position="30"/>
    </location>
    <ligand>
        <name>Mg(2+)</name>
        <dbReference type="ChEBI" id="CHEBI:18420"/>
    </ligand>
</feature>